<proteinExistence type="predicted"/>
<dbReference type="RefSeq" id="WP_343808547.1">
    <property type="nucleotide sequence ID" value="NZ_BAAAET010000006.1"/>
</dbReference>
<name>A0ABP3TGL6_9GAMM</name>
<organism evidence="2 3">
    <name type="scientific">Marinobacterium maritimum</name>
    <dbReference type="NCBI Taxonomy" id="500162"/>
    <lineage>
        <taxon>Bacteria</taxon>
        <taxon>Pseudomonadati</taxon>
        <taxon>Pseudomonadota</taxon>
        <taxon>Gammaproteobacteria</taxon>
        <taxon>Oceanospirillales</taxon>
        <taxon>Oceanospirillaceae</taxon>
        <taxon>Marinobacterium</taxon>
    </lineage>
</organism>
<dbReference type="InterPro" id="IPR000595">
    <property type="entry name" value="cNMP-bd_dom"/>
</dbReference>
<reference evidence="3" key="1">
    <citation type="journal article" date="2019" name="Int. J. Syst. Evol. Microbiol.">
        <title>The Global Catalogue of Microorganisms (GCM) 10K type strain sequencing project: providing services to taxonomists for standard genome sequencing and annotation.</title>
        <authorList>
            <consortium name="The Broad Institute Genomics Platform"/>
            <consortium name="The Broad Institute Genome Sequencing Center for Infectious Disease"/>
            <person name="Wu L."/>
            <person name="Ma J."/>
        </authorList>
    </citation>
    <scope>NUCLEOTIDE SEQUENCE [LARGE SCALE GENOMIC DNA]</scope>
    <source>
        <strain evidence="3">JCM 15134</strain>
    </source>
</reference>
<feature type="domain" description="Cyclic nucleotide-binding" evidence="1">
    <location>
        <begin position="23"/>
        <end position="124"/>
    </location>
</feature>
<dbReference type="SMART" id="SM00100">
    <property type="entry name" value="cNMP"/>
    <property type="match status" value="1"/>
</dbReference>
<dbReference type="PROSITE" id="PS50042">
    <property type="entry name" value="CNMP_BINDING_3"/>
    <property type="match status" value="1"/>
</dbReference>
<dbReference type="Proteomes" id="UP001499915">
    <property type="component" value="Unassembled WGS sequence"/>
</dbReference>
<dbReference type="SUPFAM" id="SSF51206">
    <property type="entry name" value="cAMP-binding domain-like"/>
    <property type="match status" value="1"/>
</dbReference>
<evidence type="ECO:0000313" key="2">
    <source>
        <dbReference type="EMBL" id="GAA0701067.1"/>
    </source>
</evidence>
<dbReference type="Gene3D" id="2.60.120.10">
    <property type="entry name" value="Jelly Rolls"/>
    <property type="match status" value="1"/>
</dbReference>
<dbReference type="InterPro" id="IPR014710">
    <property type="entry name" value="RmlC-like_jellyroll"/>
</dbReference>
<dbReference type="InterPro" id="IPR018490">
    <property type="entry name" value="cNMP-bd_dom_sf"/>
</dbReference>
<keyword evidence="3" id="KW-1185">Reference proteome</keyword>
<dbReference type="EMBL" id="BAAAET010000006">
    <property type="protein sequence ID" value="GAA0701067.1"/>
    <property type="molecule type" value="Genomic_DNA"/>
</dbReference>
<sequence length="166" mass="18330">MQELSGETLLQELGMDFLKSASTFGALSEPAIRQLMIQGRVFRLSDGDFLFKPGERGDSFFVILQGSVSYYRQNDGQPEHICDYHVGQEIGFVSLIALTSRLGTAVASSDALVLEVDSDHFYALHCAYPLDFGVLMMNLSRELARSLIKIGATLAEYRHAAAKIPH</sequence>
<dbReference type="Pfam" id="PF00027">
    <property type="entry name" value="cNMP_binding"/>
    <property type="match status" value="1"/>
</dbReference>
<dbReference type="CDD" id="cd00038">
    <property type="entry name" value="CAP_ED"/>
    <property type="match status" value="1"/>
</dbReference>
<comment type="caution">
    <text evidence="2">The sequence shown here is derived from an EMBL/GenBank/DDBJ whole genome shotgun (WGS) entry which is preliminary data.</text>
</comment>
<gene>
    <name evidence="2" type="ORF">GCM10009104_32740</name>
</gene>
<protein>
    <recommendedName>
        <fullName evidence="1">Cyclic nucleotide-binding domain-containing protein</fullName>
    </recommendedName>
</protein>
<accession>A0ABP3TGL6</accession>
<evidence type="ECO:0000259" key="1">
    <source>
        <dbReference type="PROSITE" id="PS50042"/>
    </source>
</evidence>
<evidence type="ECO:0000313" key="3">
    <source>
        <dbReference type="Proteomes" id="UP001499915"/>
    </source>
</evidence>